<dbReference type="InterPro" id="IPR022665">
    <property type="entry name" value="MeAsp_NH4-lyase_N"/>
</dbReference>
<keyword evidence="7 13" id="KW-0479">Metal-binding</keyword>
<keyword evidence="9 17" id="KW-0456">Lyase</keyword>
<feature type="active site" description="Proton acceptor" evidence="10">
    <location>
        <position position="334"/>
    </location>
</feature>
<feature type="binding site" evidence="13">
    <location>
        <position position="310"/>
    </location>
    <ligand>
        <name>Mg(2+)</name>
        <dbReference type="ChEBI" id="CHEBI:18420"/>
    </ligand>
</feature>
<dbReference type="Pfam" id="PF05034">
    <property type="entry name" value="MAAL_N"/>
    <property type="match status" value="1"/>
</dbReference>
<organism evidence="16 18">
    <name type="scientific">Haloarcula argentinensis</name>
    <dbReference type="NCBI Taxonomy" id="43776"/>
    <lineage>
        <taxon>Archaea</taxon>
        <taxon>Methanobacteriati</taxon>
        <taxon>Methanobacteriota</taxon>
        <taxon>Stenosarchaea group</taxon>
        <taxon>Halobacteria</taxon>
        <taxon>Halobacteriales</taxon>
        <taxon>Haloarculaceae</taxon>
        <taxon>Haloarcula</taxon>
    </lineage>
</organism>
<dbReference type="SFLD" id="SFLDG00151">
    <property type="entry name" value="methylaspartate_ammonia-lyase"/>
    <property type="match status" value="1"/>
</dbReference>
<reference evidence="17 19" key="3">
    <citation type="submission" date="2022-06" db="EMBL/GenBank/DDBJ databases">
        <title>Haloarcula sp. a new haloarchaeum isolate from saline soil.</title>
        <authorList>
            <person name="Strakova D."/>
            <person name="Galisteo C."/>
            <person name="Sanchez-Porro C."/>
            <person name="Ventosa A."/>
        </authorList>
    </citation>
    <scope>NUCLEOTIDE SEQUENCE [LARGE SCALE GENOMIC DNA]</scope>
    <source>
        <strain evidence="17 19">JCM 15760</strain>
    </source>
</reference>
<accession>A0A830FIH6</accession>
<sequence>MRIEDVRTVPGLSGFFFDDQQAIKDGATQSGFAYDGQPVTEGFDRIREAGEALIVEIELADGSIATGDCAAVQYSGAGGRDPLFRAEKYRPVVEGPVADALRGQDATQFGANATMLEEMSAQRSGGDQLHTAVRYGVSQALLNAAAQARGETPTDVLADTYDTEPATSPIPVFGQSGDERRINAEKMLIKGVPVLPHGLFNSVEKVGEDGEGLRDYLAWLSDRATALGPEPYSPRFHIDVYGILGKVFGPPYDRTEVTDYFETLREAAAPYPLQVEGPMDAGGRQAQITEMAELRDGLADAGVDVDIVADEWCNTFEDVQAFVDAEAADLVQIKTPDLGGIQRSAEAVLYCDGTDTRAYVGGTCNETVTSARACAHVALATDAAQVLAKPGMGFDEGFMVVTNEMRRALARRDATQEVPADD</sequence>
<evidence type="ECO:0000256" key="10">
    <source>
        <dbReference type="PIRSR" id="PIRSR017107-1"/>
    </source>
</evidence>
<feature type="site" description="Transition state stabilizer" evidence="12">
    <location>
        <position position="197"/>
    </location>
</feature>
<keyword evidence="19" id="KW-1185">Reference proteome</keyword>
<dbReference type="SFLD" id="SFLDF00007">
    <property type="entry name" value="methylaspartate_ammonia-lyase"/>
    <property type="match status" value="1"/>
</dbReference>
<evidence type="ECO:0000313" key="18">
    <source>
        <dbReference type="Proteomes" id="UP000656367"/>
    </source>
</evidence>
<feature type="domain" description="Methylaspartate ammonia-lyase N-terminal" evidence="14">
    <location>
        <begin position="1"/>
        <end position="162"/>
    </location>
</feature>
<evidence type="ECO:0000256" key="4">
    <source>
        <dbReference type="ARBA" id="ARBA00009954"/>
    </source>
</evidence>
<evidence type="ECO:0000259" key="15">
    <source>
        <dbReference type="Pfam" id="PF07476"/>
    </source>
</evidence>
<dbReference type="UniPathway" id="UPA00561">
    <property type="reaction ID" value="UER00618"/>
</dbReference>
<dbReference type="EMBL" id="JAMQCP010000001">
    <property type="protein sequence ID" value="MDS0253173.1"/>
    <property type="molecule type" value="Genomic_DNA"/>
</dbReference>
<feature type="domain" description="Methylaspartate ammonia-lyase C-terminal" evidence="15">
    <location>
        <begin position="167"/>
        <end position="411"/>
    </location>
</feature>
<dbReference type="Gene3D" id="3.20.20.120">
    <property type="entry name" value="Enolase-like C-terminal domain"/>
    <property type="match status" value="1"/>
</dbReference>
<comment type="cofactor">
    <cofactor evidence="2 13">
        <name>Mg(2+)</name>
        <dbReference type="ChEBI" id="CHEBI:18420"/>
    </cofactor>
</comment>
<evidence type="ECO:0000256" key="7">
    <source>
        <dbReference type="ARBA" id="ARBA00022723"/>
    </source>
</evidence>
<evidence type="ECO:0000256" key="9">
    <source>
        <dbReference type="ARBA" id="ARBA00023239"/>
    </source>
</evidence>
<dbReference type="InterPro" id="IPR036849">
    <property type="entry name" value="Enolase-like_C_sf"/>
</dbReference>
<reference evidence="16" key="2">
    <citation type="submission" date="2020-09" db="EMBL/GenBank/DDBJ databases">
        <authorList>
            <person name="Sun Q."/>
            <person name="Ohkuma M."/>
        </authorList>
    </citation>
    <scope>NUCLEOTIDE SEQUENCE</scope>
    <source>
        <strain evidence="16">JCM 15759</strain>
    </source>
</reference>
<dbReference type="RefSeq" id="WP_005534695.1">
    <property type="nucleotide sequence ID" value="NZ_BAABDY010000003.1"/>
</dbReference>
<dbReference type="EMBL" id="BMON01000001">
    <property type="protein sequence ID" value="GGM26338.1"/>
    <property type="molecule type" value="Genomic_DNA"/>
</dbReference>
<dbReference type="Gene3D" id="3.30.390.10">
    <property type="entry name" value="Enolase-like, N-terminal domain"/>
    <property type="match status" value="1"/>
</dbReference>
<dbReference type="GO" id="GO:0046872">
    <property type="term" value="F:metal ion binding"/>
    <property type="evidence" value="ECO:0007669"/>
    <property type="project" value="UniProtKB-KW"/>
</dbReference>
<comment type="pathway">
    <text evidence="3">Amino-acid degradation; L-glutamate degradation via mesaconate pathway; acetate and pyruvate from L-glutamate: step 2/4.</text>
</comment>
<comment type="similarity">
    <text evidence="4">Belongs to the methylaspartate ammonia-lyase family.</text>
</comment>
<feature type="binding site" evidence="13">
    <location>
        <position position="276"/>
    </location>
    <ligand>
        <name>Mg(2+)</name>
        <dbReference type="ChEBI" id="CHEBI:18420"/>
    </ligand>
</feature>
<reference evidence="16" key="1">
    <citation type="journal article" date="2014" name="Int. J. Syst. Evol. Microbiol.">
        <title>Complete genome sequence of Corynebacterium casei LMG S-19264T (=DSM 44701T), isolated from a smear-ripened cheese.</title>
        <authorList>
            <consortium name="US DOE Joint Genome Institute (JGI-PGF)"/>
            <person name="Walter F."/>
            <person name="Albersmeier A."/>
            <person name="Kalinowski J."/>
            <person name="Ruckert C."/>
        </authorList>
    </citation>
    <scope>NUCLEOTIDE SEQUENCE</scope>
    <source>
        <strain evidence="16">JCM 15759</strain>
    </source>
</reference>
<feature type="binding site" evidence="13">
    <location>
        <position position="239"/>
    </location>
    <ligand>
        <name>Mg(2+)</name>
        <dbReference type="ChEBI" id="CHEBI:18420"/>
    </ligand>
</feature>
<dbReference type="InterPro" id="IPR029017">
    <property type="entry name" value="Enolase-like_N"/>
</dbReference>
<keyword evidence="8 13" id="KW-0460">Magnesium</keyword>
<dbReference type="AlphaFoldDB" id="A0A830FIH6"/>
<feature type="binding site" evidence="11">
    <location>
        <position position="332"/>
    </location>
    <ligand>
        <name>(2S,3S)-3-methyl-L-aspartate</name>
        <dbReference type="ChEBI" id="CHEBI:58724"/>
    </ligand>
</feature>
<dbReference type="PIRSF" id="PIRSF017107">
    <property type="entry name" value="MAL"/>
    <property type="match status" value="1"/>
</dbReference>
<evidence type="ECO:0000256" key="6">
    <source>
        <dbReference type="ARBA" id="ARBA00012993"/>
    </source>
</evidence>
<dbReference type="SUPFAM" id="SSF54826">
    <property type="entry name" value="Enolase N-terminal domain-like"/>
    <property type="match status" value="1"/>
</dbReference>
<protein>
    <recommendedName>
        <fullName evidence="6">methylaspartate ammonia-lyase</fullName>
        <ecNumber evidence="6">4.3.1.2</ecNumber>
    </recommendedName>
</protein>
<comment type="catalytic activity">
    <reaction evidence="1">
        <text>(2S,3S)-3-methyl-L-aspartate = mesaconate + NH4(+)</text>
        <dbReference type="Rhea" id="RHEA:12829"/>
        <dbReference type="ChEBI" id="CHEBI:28938"/>
        <dbReference type="ChEBI" id="CHEBI:36986"/>
        <dbReference type="ChEBI" id="CHEBI:58724"/>
        <dbReference type="EC" id="4.3.1.2"/>
    </reaction>
</comment>
<evidence type="ECO:0000256" key="13">
    <source>
        <dbReference type="PIRSR" id="PIRSR017107-4"/>
    </source>
</evidence>
<feature type="binding site" evidence="11">
    <location>
        <position position="175"/>
    </location>
    <ligand>
        <name>(2S,3S)-3-methyl-L-aspartate</name>
        <dbReference type="ChEBI" id="CHEBI:58724"/>
    </ligand>
</feature>
<evidence type="ECO:0000256" key="12">
    <source>
        <dbReference type="PIRSR" id="PIRSR017107-3"/>
    </source>
</evidence>
<dbReference type="Pfam" id="PF07476">
    <property type="entry name" value="MAAL_C"/>
    <property type="match status" value="1"/>
</dbReference>
<dbReference type="PANTHER" id="PTHR48073:SF2">
    <property type="entry name" value="O-SUCCINYLBENZOATE SYNTHASE"/>
    <property type="match status" value="1"/>
</dbReference>
<evidence type="ECO:0000256" key="11">
    <source>
        <dbReference type="PIRSR" id="PIRSR017107-2"/>
    </source>
</evidence>
<evidence type="ECO:0000313" key="17">
    <source>
        <dbReference type="EMBL" id="MDS0253173.1"/>
    </source>
</evidence>
<dbReference type="OrthoDB" id="263744at2157"/>
<dbReference type="CDD" id="cd03314">
    <property type="entry name" value="MAL"/>
    <property type="match status" value="1"/>
</dbReference>
<proteinExistence type="inferred from homology"/>
<dbReference type="SFLD" id="SFLDS00001">
    <property type="entry name" value="Enolase"/>
    <property type="match status" value="1"/>
</dbReference>
<dbReference type="Proteomes" id="UP000656367">
    <property type="component" value="Unassembled WGS sequence"/>
</dbReference>
<evidence type="ECO:0000256" key="3">
    <source>
        <dbReference type="ARBA" id="ARBA00004675"/>
    </source>
</evidence>
<name>A0A830FIH6_HALAR</name>
<evidence type="ECO:0000256" key="8">
    <source>
        <dbReference type="ARBA" id="ARBA00022842"/>
    </source>
</evidence>
<comment type="subunit">
    <text evidence="5">Homodimer.</text>
</comment>
<dbReference type="GO" id="GO:0050096">
    <property type="term" value="F:methylaspartate ammonia-lyase activity"/>
    <property type="evidence" value="ECO:0007669"/>
    <property type="project" value="UniProtKB-EC"/>
</dbReference>
<dbReference type="EC" id="4.3.1.2" evidence="6"/>
<evidence type="ECO:0000313" key="16">
    <source>
        <dbReference type="EMBL" id="GGM26338.1"/>
    </source>
</evidence>
<evidence type="ECO:0000259" key="14">
    <source>
        <dbReference type="Pfam" id="PF05034"/>
    </source>
</evidence>
<dbReference type="InterPro" id="IPR006395">
    <property type="entry name" value="Me_Asp_am_lyase"/>
</dbReference>
<dbReference type="Proteomes" id="UP001248536">
    <property type="component" value="Unassembled WGS sequence"/>
</dbReference>
<evidence type="ECO:0000256" key="2">
    <source>
        <dbReference type="ARBA" id="ARBA00001946"/>
    </source>
</evidence>
<dbReference type="NCBIfam" id="TIGR01502">
    <property type="entry name" value="B_methylAsp_ase"/>
    <property type="match status" value="1"/>
</dbReference>
<dbReference type="GO" id="GO:0019553">
    <property type="term" value="P:L-glutamate catabolic process via L-citramalate"/>
    <property type="evidence" value="ECO:0007669"/>
    <property type="project" value="UniProtKB-UniPathway"/>
</dbReference>
<dbReference type="PANTHER" id="PTHR48073">
    <property type="entry name" value="O-SUCCINYLBENZOATE SYNTHASE-RELATED"/>
    <property type="match status" value="1"/>
</dbReference>
<evidence type="ECO:0000256" key="1">
    <source>
        <dbReference type="ARBA" id="ARBA00000789"/>
    </source>
</evidence>
<gene>
    <name evidence="16" type="ORF">GCM10009006_04660</name>
    <name evidence="17" type="ORF">NC662_05490</name>
</gene>
<evidence type="ECO:0000256" key="5">
    <source>
        <dbReference type="ARBA" id="ARBA00011738"/>
    </source>
</evidence>
<dbReference type="InterPro" id="IPR022662">
    <property type="entry name" value="MeAsp_NH4-lyase_C"/>
</dbReference>
<evidence type="ECO:0000313" key="19">
    <source>
        <dbReference type="Proteomes" id="UP001248536"/>
    </source>
</evidence>
<dbReference type="SUPFAM" id="SSF51604">
    <property type="entry name" value="Enolase C-terminal domain-like"/>
    <property type="match status" value="1"/>
</dbReference>
<comment type="caution">
    <text evidence="16">The sequence shown here is derived from an EMBL/GenBank/DDBJ whole genome shotgun (WGS) entry which is preliminary data.</text>
</comment>